<organism evidence="2 3">
    <name type="scientific">Nocardia bovistercoris</name>
    <dbReference type="NCBI Taxonomy" id="2785916"/>
    <lineage>
        <taxon>Bacteria</taxon>
        <taxon>Bacillati</taxon>
        <taxon>Actinomycetota</taxon>
        <taxon>Actinomycetes</taxon>
        <taxon>Mycobacteriales</taxon>
        <taxon>Nocardiaceae</taxon>
        <taxon>Nocardia</taxon>
    </lineage>
</organism>
<name>A0A931IEC5_9NOCA</name>
<gene>
    <name evidence="2" type="ORF">IT779_25600</name>
</gene>
<evidence type="ECO:0000259" key="1">
    <source>
        <dbReference type="Pfam" id="PF12697"/>
    </source>
</evidence>
<dbReference type="Pfam" id="PF12697">
    <property type="entry name" value="Abhydrolase_6"/>
    <property type="match status" value="1"/>
</dbReference>
<dbReference type="Gene3D" id="3.40.50.1820">
    <property type="entry name" value="alpha/beta hydrolase"/>
    <property type="match status" value="1"/>
</dbReference>
<keyword evidence="2" id="KW-0378">Hydrolase</keyword>
<evidence type="ECO:0000313" key="3">
    <source>
        <dbReference type="Proteomes" id="UP000655751"/>
    </source>
</evidence>
<dbReference type="InterPro" id="IPR029058">
    <property type="entry name" value="AB_hydrolase_fold"/>
</dbReference>
<proteinExistence type="predicted"/>
<dbReference type="SUPFAM" id="SSF53474">
    <property type="entry name" value="alpha/beta-Hydrolases"/>
    <property type="match status" value="1"/>
</dbReference>
<comment type="caution">
    <text evidence="2">The sequence shown here is derived from an EMBL/GenBank/DDBJ whole genome shotgun (WGS) entry which is preliminary data.</text>
</comment>
<accession>A0A931IEC5</accession>
<dbReference type="RefSeq" id="WP_196151948.1">
    <property type="nucleotide sequence ID" value="NZ_JADMLG010000011.1"/>
</dbReference>
<dbReference type="GO" id="GO:0016787">
    <property type="term" value="F:hydrolase activity"/>
    <property type="evidence" value="ECO:0007669"/>
    <property type="project" value="UniProtKB-KW"/>
</dbReference>
<reference evidence="2" key="1">
    <citation type="submission" date="2020-11" db="EMBL/GenBank/DDBJ databases">
        <title>Nocardia NEAU-351.nov., a novel actinomycete isolated from the cow dung.</title>
        <authorList>
            <person name="Zhang X."/>
        </authorList>
    </citation>
    <scope>NUCLEOTIDE SEQUENCE</scope>
    <source>
        <strain evidence="2">NEAU-351</strain>
    </source>
</reference>
<dbReference type="EMBL" id="JADMLG010000011">
    <property type="protein sequence ID" value="MBH0779651.1"/>
    <property type="molecule type" value="Genomic_DNA"/>
</dbReference>
<feature type="domain" description="AB hydrolase-1" evidence="1">
    <location>
        <begin position="231"/>
        <end position="372"/>
    </location>
</feature>
<dbReference type="InterPro" id="IPR000073">
    <property type="entry name" value="AB_hydrolase_1"/>
</dbReference>
<dbReference type="AlphaFoldDB" id="A0A931IEC5"/>
<sequence>MTHQTTLLFVHGTGVRGEEYARTLRTIESCVASRNWPLTVAGCFWGSAGARRDRKLSVPNYDATKGTGLQPEQEQLERWAVLYLDPWYELRLLRGMPPTPYGGGQPPAAALRATIAAFRPSEALARLLAEDDLTDRFADALTAMRAAEVFEQAIATAPPTPLEHRCAIARALIAHSLKAAMAEGLPPLGGAKRELLVGQLVADLRGSGLGVGNFLVEQVKRYLPRPISHVLVGHRGALTDATALPAGDVLRYLARGQQMTTLLRNAILDTGSDSVVLLGHSLGGILCVDLLARERIPAVRTLVTVGSQAPFLYEIGALPSIEPPDSLPEHFPPWLNIYDHRDLLSYTAAETFPDRVVDLRVDNGEPFAASHSAYWSNDEVWTSIESVLPR</sequence>
<protein>
    <submittedName>
        <fullName evidence="2">Alpha/beta fold hydrolase</fullName>
    </submittedName>
</protein>
<keyword evidence="3" id="KW-1185">Reference proteome</keyword>
<evidence type="ECO:0000313" key="2">
    <source>
        <dbReference type="EMBL" id="MBH0779651.1"/>
    </source>
</evidence>
<dbReference type="Proteomes" id="UP000655751">
    <property type="component" value="Unassembled WGS sequence"/>
</dbReference>